<evidence type="ECO:0000256" key="2">
    <source>
        <dbReference type="SAM" id="Phobius"/>
    </source>
</evidence>
<comment type="caution">
    <text evidence="3">The sequence shown here is derived from an EMBL/GenBank/DDBJ whole genome shotgun (WGS) entry which is preliminary data.</text>
</comment>
<proteinExistence type="predicted"/>
<keyword evidence="2" id="KW-0812">Transmembrane</keyword>
<dbReference type="Pfam" id="PF19950">
    <property type="entry name" value="DUF6412"/>
    <property type="match status" value="1"/>
</dbReference>
<dbReference type="Proteomes" id="UP001501803">
    <property type="component" value="Unassembled WGS sequence"/>
</dbReference>
<evidence type="ECO:0008006" key="5">
    <source>
        <dbReference type="Google" id="ProtNLM"/>
    </source>
</evidence>
<keyword evidence="2" id="KW-1133">Transmembrane helix</keyword>
<organism evidence="3 4">
    <name type="scientific">Leifsonia kafniensis</name>
    <dbReference type="NCBI Taxonomy" id="475957"/>
    <lineage>
        <taxon>Bacteria</taxon>
        <taxon>Bacillati</taxon>
        <taxon>Actinomycetota</taxon>
        <taxon>Actinomycetes</taxon>
        <taxon>Micrococcales</taxon>
        <taxon>Microbacteriaceae</taxon>
        <taxon>Leifsonia</taxon>
    </lineage>
</organism>
<accession>A0ABP7KNS4</accession>
<name>A0ABP7KNS4_9MICO</name>
<keyword evidence="2" id="KW-0472">Membrane</keyword>
<evidence type="ECO:0000313" key="3">
    <source>
        <dbReference type="EMBL" id="GAA3883309.1"/>
    </source>
</evidence>
<feature type="transmembrane region" description="Helical" evidence="2">
    <location>
        <begin position="25"/>
        <end position="53"/>
    </location>
</feature>
<evidence type="ECO:0000256" key="1">
    <source>
        <dbReference type="SAM" id="MobiDB-lite"/>
    </source>
</evidence>
<gene>
    <name evidence="3" type="ORF">GCM10022381_26890</name>
</gene>
<sequence length="98" mass="9944">MLEFIALLLRSLGSSLHLVWVGDGAIAALAVVGAVGVTAAAIAVCVVLLAVALGDRASSVIARGYLQTSDVSRLFSQSDPNSAGRPRPRAPGCDRSVA</sequence>
<keyword evidence="4" id="KW-1185">Reference proteome</keyword>
<evidence type="ECO:0000313" key="4">
    <source>
        <dbReference type="Proteomes" id="UP001501803"/>
    </source>
</evidence>
<feature type="region of interest" description="Disordered" evidence="1">
    <location>
        <begin position="76"/>
        <end position="98"/>
    </location>
</feature>
<reference evidence="4" key="1">
    <citation type="journal article" date="2019" name="Int. J. Syst. Evol. Microbiol.">
        <title>The Global Catalogue of Microorganisms (GCM) 10K type strain sequencing project: providing services to taxonomists for standard genome sequencing and annotation.</title>
        <authorList>
            <consortium name="The Broad Institute Genomics Platform"/>
            <consortium name="The Broad Institute Genome Sequencing Center for Infectious Disease"/>
            <person name="Wu L."/>
            <person name="Ma J."/>
        </authorList>
    </citation>
    <scope>NUCLEOTIDE SEQUENCE [LARGE SCALE GENOMIC DNA]</scope>
    <source>
        <strain evidence="4">JCM 17021</strain>
    </source>
</reference>
<dbReference type="RefSeq" id="WP_345067559.1">
    <property type="nucleotide sequence ID" value="NZ_BAABCN010000008.1"/>
</dbReference>
<dbReference type="EMBL" id="BAABCN010000008">
    <property type="protein sequence ID" value="GAA3883309.1"/>
    <property type="molecule type" value="Genomic_DNA"/>
</dbReference>
<dbReference type="InterPro" id="IPR045635">
    <property type="entry name" value="DUF6412"/>
</dbReference>
<protein>
    <recommendedName>
        <fullName evidence="5">ABC transmembrane type-1 domain-containing protein</fullName>
    </recommendedName>
</protein>